<dbReference type="Pfam" id="PF00097">
    <property type="entry name" value="zf-C3HC4"/>
    <property type="match status" value="1"/>
</dbReference>
<dbReference type="GO" id="GO:0004842">
    <property type="term" value="F:ubiquitin-protein transferase activity"/>
    <property type="evidence" value="ECO:0007669"/>
    <property type="project" value="InterPro"/>
</dbReference>
<evidence type="ECO:0000256" key="3">
    <source>
        <dbReference type="ARBA" id="ARBA00022833"/>
    </source>
</evidence>
<evidence type="ECO:0000313" key="7">
    <source>
        <dbReference type="EMBL" id="VDK87291.1"/>
    </source>
</evidence>
<gene>
    <name evidence="7" type="ORF">NLS_LOCUS8074</name>
</gene>
<protein>
    <recommendedName>
        <fullName evidence="6">RING-type domain-containing protein</fullName>
    </recommendedName>
</protein>
<evidence type="ECO:0000256" key="5">
    <source>
        <dbReference type="SAM" id="Coils"/>
    </source>
</evidence>
<dbReference type="GO" id="GO:0005634">
    <property type="term" value="C:nucleus"/>
    <property type="evidence" value="ECO:0007669"/>
    <property type="project" value="InterPro"/>
</dbReference>
<keyword evidence="1" id="KW-0479">Metal-binding</keyword>
<organism evidence="7 8">
    <name type="scientific">Litomosoides sigmodontis</name>
    <name type="common">Filarial nematode worm</name>
    <dbReference type="NCBI Taxonomy" id="42156"/>
    <lineage>
        <taxon>Eukaryota</taxon>
        <taxon>Metazoa</taxon>
        <taxon>Ecdysozoa</taxon>
        <taxon>Nematoda</taxon>
        <taxon>Chromadorea</taxon>
        <taxon>Rhabditida</taxon>
        <taxon>Spirurina</taxon>
        <taxon>Spiruromorpha</taxon>
        <taxon>Filarioidea</taxon>
        <taxon>Onchocercidae</taxon>
        <taxon>Litomosoides</taxon>
    </lineage>
</organism>
<dbReference type="GO" id="GO:0016567">
    <property type="term" value="P:protein ubiquitination"/>
    <property type="evidence" value="ECO:0007669"/>
    <property type="project" value="InterPro"/>
</dbReference>
<dbReference type="PROSITE" id="PS50089">
    <property type="entry name" value="ZF_RING_2"/>
    <property type="match status" value="1"/>
</dbReference>
<keyword evidence="2 4" id="KW-0863">Zinc-finger</keyword>
<dbReference type="GO" id="GO:0036297">
    <property type="term" value="P:interstrand cross-link repair"/>
    <property type="evidence" value="ECO:0007669"/>
    <property type="project" value="InterPro"/>
</dbReference>
<feature type="domain" description="RING-type" evidence="6">
    <location>
        <begin position="25"/>
        <end position="66"/>
    </location>
</feature>
<dbReference type="SUPFAM" id="SSF57850">
    <property type="entry name" value="RING/U-box"/>
    <property type="match status" value="1"/>
</dbReference>
<name>A0A3P6VAI0_LITSI</name>
<dbReference type="OMA" id="DAYMEIM"/>
<dbReference type="Proteomes" id="UP000277928">
    <property type="component" value="Unassembled WGS sequence"/>
</dbReference>
<evidence type="ECO:0000313" key="8">
    <source>
        <dbReference type="Proteomes" id="UP000277928"/>
    </source>
</evidence>
<dbReference type="GO" id="GO:0008270">
    <property type="term" value="F:zinc ion binding"/>
    <property type="evidence" value="ECO:0007669"/>
    <property type="project" value="UniProtKB-KW"/>
</dbReference>
<dbReference type="Gene3D" id="3.30.40.10">
    <property type="entry name" value="Zinc/RING finger domain, C3HC4 (zinc finger)"/>
    <property type="match status" value="1"/>
</dbReference>
<dbReference type="SMART" id="SM00184">
    <property type="entry name" value="RING"/>
    <property type="match status" value="1"/>
</dbReference>
<dbReference type="InterPro" id="IPR037381">
    <property type="entry name" value="RFWD3"/>
</dbReference>
<dbReference type="InterPro" id="IPR018957">
    <property type="entry name" value="Znf_C3HC4_RING-type"/>
</dbReference>
<accession>A0A3P6VAI0</accession>
<feature type="coiled-coil region" evidence="5">
    <location>
        <begin position="87"/>
        <end position="145"/>
    </location>
</feature>
<dbReference type="PANTHER" id="PTHR16047:SF7">
    <property type="entry name" value="E3 UBIQUITIN-PROTEIN LIGASE RFWD3"/>
    <property type="match status" value="1"/>
</dbReference>
<dbReference type="InterPro" id="IPR001841">
    <property type="entry name" value="Znf_RING"/>
</dbReference>
<dbReference type="OrthoDB" id="8062037at2759"/>
<evidence type="ECO:0000256" key="1">
    <source>
        <dbReference type="ARBA" id="ARBA00022723"/>
    </source>
</evidence>
<keyword evidence="5" id="KW-0175">Coiled coil</keyword>
<dbReference type="InterPro" id="IPR013083">
    <property type="entry name" value="Znf_RING/FYVE/PHD"/>
</dbReference>
<dbReference type="AlphaFoldDB" id="A0A3P6VAI0"/>
<evidence type="ECO:0000256" key="2">
    <source>
        <dbReference type="ARBA" id="ARBA00022771"/>
    </source>
</evidence>
<keyword evidence="8" id="KW-1185">Reference proteome</keyword>
<evidence type="ECO:0000259" key="6">
    <source>
        <dbReference type="PROSITE" id="PS50089"/>
    </source>
</evidence>
<keyword evidence="3" id="KW-0862">Zinc</keyword>
<evidence type="ECO:0000256" key="4">
    <source>
        <dbReference type="PROSITE-ProRule" id="PRU00175"/>
    </source>
</evidence>
<sequence>MADGPTNSNAPDVQDSNAKRLFVCCAICKERVSSDEFAALPCGHLFHFMCIMYFFICDWSSCPECRKPSDIGDIMPLLNFADNAVNISDAEKKLMNYRDALRKLHKAHVDNFNLEKKELESAVENLNLKKENYELKRKYLELTRENKVLKGLLMMKP</sequence>
<dbReference type="EMBL" id="UYRX01000943">
    <property type="protein sequence ID" value="VDK87291.1"/>
    <property type="molecule type" value="Genomic_DNA"/>
</dbReference>
<dbReference type="PANTHER" id="PTHR16047">
    <property type="entry name" value="RFWD3 PROTEIN"/>
    <property type="match status" value="1"/>
</dbReference>
<reference evidence="7 8" key="1">
    <citation type="submission" date="2018-08" db="EMBL/GenBank/DDBJ databases">
        <authorList>
            <person name="Laetsch R D."/>
            <person name="Stevens L."/>
            <person name="Kumar S."/>
            <person name="Blaxter L. M."/>
        </authorList>
    </citation>
    <scope>NUCLEOTIDE SEQUENCE [LARGE SCALE GENOMIC DNA]</scope>
</reference>
<proteinExistence type="predicted"/>